<protein>
    <submittedName>
        <fullName evidence="1">BLTX738</fullName>
    </submittedName>
</protein>
<accession>A0A076L350</accession>
<dbReference type="AlphaFoldDB" id="A0A076L350"/>
<reference evidence="1" key="1">
    <citation type="submission" date="2013-07" db="EMBL/GenBank/DDBJ databases">
        <title>Nephila pilipes venom gland.</title>
        <authorList>
            <person name="Huo L.J."/>
        </authorList>
    </citation>
    <scope>NUCLEOTIDE SEQUENCE</scope>
    <source>
        <tissue evidence="1">Venom gland</tissue>
    </source>
</reference>
<dbReference type="EMBL" id="KF433753">
    <property type="protein sequence ID" value="AII98074.1"/>
    <property type="molecule type" value="mRNA"/>
</dbReference>
<evidence type="ECO:0000313" key="1">
    <source>
        <dbReference type="EMBL" id="AII98074.1"/>
    </source>
</evidence>
<sequence length="29" mass="3519">MCNRSYRLVQWTGISKTRCWRILGVHNHC</sequence>
<proteinExistence type="evidence at transcript level"/>
<organism evidence="1">
    <name type="scientific">Nephila pilipes</name>
    <name type="common">Giant wood spider</name>
    <name type="synonym">Nephila maculata</name>
    <dbReference type="NCBI Taxonomy" id="299642"/>
    <lineage>
        <taxon>Eukaryota</taxon>
        <taxon>Metazoa</taxon>
        <taxon>Ecdysozoa</taxon>
        <taxon>Arthropoda</taxon>
        <taxon>Chelicerata</taxon>
        <taxon>Arachnida</taxon>
        <taxon>Araneae</taxon>
        <taxon>Araneomorphae</taxon>
        <taxon>Entelegynae</taxon>
        <taxon>Araneoidea</taxon>
        <taxon>Nephilidae</taxon>
        <taxon>Nephila</taxon>
    </lineage>
</organism>
<name>A0A076L350_NEPPI</name>